<keyword evidence="2" id="KW-1185">Reference proteome</keyword>
<accession>A0ABR4S707</accession>
<evidence type="ECO:0000313" key="2">
    <source>
        <dbReference type="Proteomes" id="UP000027443"/>
    </source>
</evidence>
<dbReference type="RefSeq" id="WP_049978497.1">
    <property type="nucleotide sequence ID" value="NZ_JHDU01000036.1"/>
</dbReference>
<evidence type="ECO:0000313" key="1">
    <source>
        <dbReference type="EMBL" id="KDR60980.1"/>
    </source>
</evidence>
<proteinExistence type="predicted"/>
<organism evidence="1 2">
    <name type="scientific">Streptomyces wadayamensis</name>
    <dbReference type="NCBI Taxonomy" id="141454"/>
    <lineage>
        <taxon>Bacteria</taxon>
        <taxon>Bacillati</taxon>
        <taxon>Actinomycetota</taxon>
        <taxon>Actinomycetes</taxon>
        <taxon>Kitasatosporales</taxon>
        <taxon>Streptomycetaceae</taxon>
        <taxon>Streptomyces</taxon>
    </lineage>
</organism>
<dbReference type="InterPro" id="IPR045728">
    <property type="entry name" value="DUF6082"/>
</dbReference>
<dbReference type="Pfam" id="PF19560">
    <property type="entry name" value="DUF6082"/>
    <property type="match status" value="1"/>
</dbReference>
<name>A0ABR4S707_9ACTN</name>
<dbReference type="Proteomes" id="UP000027443">
    <property type="component" value="Unassembled WGS sequence"/>
</dbReference>
<evidence type="ECO:0008006" key="3">
    <source>
        <dbReference type="Google" id="ProtNLM"/>
    </source>
</evidence>
<reference evidence="1 2" key="1">
    <citation type="submission" date="2014-03" db="EMBL/GenBank/DDBJ databases">
        <title>Genome Sequence of Streptomyces wadayamensis A23 strain, an endophytic actinobacteria from Citrus reticulata.</title>
        <authorList>
            <person name="de Oliveira L.G."/>
            <person name="Tormet G.D."/>
            <person name="Marcon J."/>
            <person name="Samborsky M."/>
            <person name="Araujo W.L."/>
            <person name="de Azevedo J.L."/>
        </authorList>
    </citation>
    <scope>NUCLEOTIDE SEQUENCE [LARGE SCALE GENOMIC DNA]</scope>
    <source>
        <strain evidence="1 2">A23</strain>
    </source>
</reference>
<gene>
    <name evidence="1" type="ORF">DC60_02755</name>
</gene>
<protein>
    <recommendedName>
        <fullName evidence="3">Secreted protein</fullName>
    </recommendedName>
</protein>
<sequence>MSRNTPAAFALAAGLGAAHLVLKYRQHKDTVHLACTQLHARTLADTAADPRLLTAVWEDTPEDEAVQHVLANRWMTAWSLMLRVGYTPESSLKASLHEFMQTKYGRAFWERAGNYRAMNARDRHDRKFVKLAAEAFHGADAFAD</sequence>
<dbReference type="EMBL" id="JHDU01000036">
    <property type="protein sequence ID" value="KDR60980.1"/>
    <property type="molecule type" value="Genomic_DNA"/>
</dbReference>
<comment type="caution">
    <text evidence="1">The sequence shown here is derived from an EMBL/GenBank/DDBJ whole genome shotgun (WGS) entry which is preliminary data.</text>
</comment>